<dbReference type="GO" id="GO:0008168">
    <property type="term" value="F:methyltransferase activity"/>
    <property type="evidence" value="ECO:0007669"/>
    <property type="project" value="UniProtKB-KW"/>
</dbReference>
<dbReference type="Proteomes" id="UP001549773">
    <property type="component" value="Unassembled WGS sequence"/>
</dbReference>
<dbReference type="RefSeq" id="WP_354618101.1">
    <property type="nucleotide sequence ID" value="NZ_JBEWYP010000003.1"/>
</dbReference>
<dbReference type="SUPFAM" id="SSF53335">
    <property type="entry name" value="S-adenosyl-L-methionine-dependent methyltransferases"/>
    <property type="match status" value="1"/>
</dbReference>
<keyword evidence="2" id="KW-0808">Transferase</keyword>
<accession>A0ABV2TXS9</accession>
<dbReference type="CDD" id="cd02440">
    <property type="entry name" value="AdoMet_MTases"/>
    <property type="match status" value="1"/>
</dbReference>
<evidence type="ECO:0000259" key="1">
    <source>
        <dbReference type="Pfam" id="PF08241"/>
    </source>
</evidence>
<reference evidence="2 3" key="1">
    <citation type="submission" date="2024-07" db="EMBL/GenBank/DDBJ databases">
        <title>The genome sequence of type strain Sediminicola luteus GDMCC 1.2596T.</title>
        <authorList>
            <person name="Liu Y."/>
        </authorList>
    </citation>
    <scope>NUCLEOTIDE SEQUENCE [LARGE SCALE GENOMIC DNA]</scope>
    <source>
        <strain evidence="2 3">GDMCC 1.2596</strain>
    </source>
</reference>
<dbReference type="EMBL" id="JBEWYP010000003">
    <property type="protein sequence ID" value="MET7029280.1"/>
    <property type="molecule type" value="Genomic_DNA"/>
</dbReference>
<name>A0ABV2TXS9_9FLAO</name>
<gene>
    <name evidence="2" type="ORF">ABXZ32_07725</name>
</gene>
<protein>
    <submittedName>
        <fullName evidence="2">Class I SAM-dependent methyltransferase</fullName>
    </submittedName>
</protein>
<comment type="caution">
    <text evidence="2">The sequence shown here is derived from an EMBL/GenBank/DDBJ whole genome shotgun (WGS) entry which is preliminary data.</text>
</comment>
<feature type="domain" description="Methyltransferase type 11" evidence="1">
    <location>
        <begin position="33"/>
        <end position="129"/>
    </location>
</feature>
<dbReference type="GO" id="GO:0032259">
    <property type="term" value="P:methylation"/>
    <property type="evidence" value="ECO:0007669"/>
    <property type="project" value="UniProtKB-KW"/>
</dbReference>
<keyword evidence="2" id="KW-0489">Methyltransferase</keyword>
<dbReference type="InterPro" id="IPR013216">
    <property type="entry name" value="Methyltransf_11"/>
</dbReference>
<organism evidence="2 3">
    <name type="scientific">Sediminicola luteus</name>
    <dbReference type="NCBI Taxonomy" id="319238"/>
    <lineage>
        <taxon>Bacteria</taxon>
        <taxon>Pseudomonadati</taxon>
        <taxon>Bacteroidota</taxon>
        <taxon>Flavobacteriia</taxon>
        <taxon>Flavobacteriales</taxon>
        <taxon>Flavobacteriaceae</taxon>
        <taxon>Sediminicola</taxon>
    </lineage>
</organism>
<evidence type="ECO:0000313" key="2">
    <source>
        <dbReference type="EMBL" id="MET7029280.1"/>
    </source>
</evidence>
<proteinExistence type="predicted"/>
<dbReference type="Gene3D" id="3.40.50.150">
    <property type="entry name" value="Vaccinia Virus protein VP39"/>
    <property type="match status" value="1"/>
</dbReference>
<keyword evidence="3" id="KW-1185">Reference proteome</keyword>
<dbReference type="Pfam" id="PF08241">
    <property type="entry name" value="Methyltransf_11"/>
    <property type="match status" value="1"/>
</dbReference>
<evidence type="ECO:0000313" key="3">
    <source>
        <dbReference type="Proteomes" id="UP001549773"/>
    </source>
</evidence>
<dbReference type="InterPro" id="IPR029063">
    <property type="entry name" value="SAM-dependent_MTases_sf"/>
</dbReference>
<sequence>MTDSDLKNILGNLDIYLLDQIVKGRYSKEDKILDAGCGSGRNMYWFYDNQFNIWAMDNDLANIKLVKEIYPGSSDQFIVSELDEMPYTNGEFNHIICNAVLHFARNEKHFIGMMAEILRVLKVHGSIFIRMASNIGIEELVVSEGNGIFSIPDGTQRFLLTREQLNNFMAKFNLTFLEPVKTTNVHDVRCMTTLVLQKN</sequence>